<protein>
    <submittedName>
        <fullName evidence="4">Sulfatase</fullName>
    </submittedName>
</protein>
<dbReference type="InterPro" id="IPR017850">
    <property type="entry name" value="Alkaline_phosphatase_core_sf"/>
</dbReference>
<gene>
    <name evidence="4" type="ORF">HZI73_04650</name>
</gene>
<dbReference type="GO" id="GO:0008484">
    <property type="term" value="F:sulfuric ester hydrolase activity"/>
    <property type="evidence" value="ECO:0007669"/>
    <property type="project" value="TreeGrafter"/>
</dbReference>
<dbReference type="InterPro" id="IPR000917">
    <property type="entry name" value="Sulfatase_N"/>
</dbReference>
<dbReference type="EMBL" id="CP058649">
    <property type="protein sequence ID" value="QUI21625.1"/>
    <property type="molecule type" value="Genomic_DNA"/>
</dbReference>
<evidence type="ECO:0000256" key="2">
    <source>
        <dbReference type="ARBA" id="ARBA00022801"/>
    </source>
</evidence>
<dbReference type="AlphaFoldDB" id="A0A8J8SFG3"/>
<feature type="domain" description="Sulfatase N-terminal" evidence="3">
    <location>
        <begin position="4"/>
        <end position="344"/>
    </location>
</feature>
<accession>A0A8J8SFG3</accession>
<dbReference type="CDD" id="cd16148">
    <property type="entry name" value="sulfatase_like"/>
    <property type="match status" value="1"/>
</dbReference>
<dbReference type="Pfam" id="PF00884">
    <property type="entry name" value="Sulfatase"/>
    <property type="match status" value="1"/>
</dbReference>
<keyword evidence="5" id="KW-1185">Reference proteome</keyword>
<dbReference type="RefSeq" id="WP_212697094.1">
    <property type="nucleotide sequence ID" value="NZ_CP058649.1"/>
</dbReference>
<reference evidence="4" key="1">
    <citation type="submission" date="2020-07" db="EMBL/GenBank/DDBJ databases">
        <title>Vallitalea pronyensis genome.</title>
        <authorList>
            <person name="Postec A."/>
        </authorList>
    </citation>
    <scope>NUCLEOTIDE SEQUENCE</scope>
    <source>
        <strain evidence="4">FatNI3</strain>
    </source>
</reference>
<sequence>MKAIMLMYDSLNRHYLPCYGGSDVKVPNFERLAKKTVTFDNCYAGSLPCMPARRELHTGRYNFLHRSWGPVEPYDDSMPEILKKNGIYTHMVSDHQHYWEDGGCTYHTRYSSWEIARGQEGDQWKGQVREPEVPDTLFSEKTKFMTSLMKKMGVTNIHRHDDINRQYLDTEDKMPQAVTFKNGLAFMETNRDDDNWFLQIETFDPHEPFFAPERFKDLYPDVDYDGPLTDWPPYAPVDQGPHEINHVRNQYKALLSMCDDYLGLVLDMMDKYDMWKDTMLIVNTDHGFLLGEHDWWGKGVMPIYNEIAHTPFFVWDPRLQVKNEHRSSLVQTIDIAPTLLDFFDVKIPDSMMGKPLKGVIADDSPVRQYGLFGFHGSHINITDGKYLYMRGPADRSNAPLYDYTLMPTHMRSMFHVNELQNIELEEPFDFTKGCRTMKIEVKKGGFVNPAQYGSKLFDLSKDPNQTIELDNDALEVTCVQAMKKIMQANDAPPEQYVRMGIPEDRDYTLDYHRQLKKEIQESEAIPGMEHYTFELGAYNQLYTLLNTSPENRREKILEDFKRSLDRISNKNITQEDIMVFANKLPISSEEKAMTGYFLGIAGRHK</sequence>
<dbReference type="KEGG" id="vpy:HZI73_04650"/>
<dbReference type="Gene3D" id="3.40.720.10">
    <property type="entry name" value="Alkaline Phosphatase, subunit A"/>
    <property type="match status" value="1"/>
</dbReference>
<dbReference type="GO" id="GO:0046872">
    <property type="term" value="F:metal ion binding"/>
    <property type="evidence" value="ECO:0007669"/>
    <property type="project" value="UniProtKB-KW"/>
</dbReference>
<dbReference type="Proteomes" id="UP000683246">
    <property type="component" value="Chromosome"/>
</dbReference>
<evidence type="ECO:0000259" key="3">
    <source>
        <dbReference type="Pfam" id="PF00884"/>
    </source>
</evidence>
<dbReference type="SUPFAM" id="SSF53649">
    <property type="entry name" value="Alkaline phosphatase-like"/>
    <property type="match status" value="1"/>
</dbReference>
<proteinExistence type="predicted"/>
<dbReference type="PANTHER" id="PTHR45953:SF1">
    <property type="entry name" value="IDURONATE 2-SULFATASE"/>
    <property type="match status" value="1"/>
</dbReference>
<dbReference type="PANTHER" id="PTHR45953">
    <property type="entry name" value="IDURONATE 2-SULFATASE"/>
    <property type="match status" value="1"/>
</dbReference>
<name>A0A8J8SFG3_9FIRM</name>
<evidence type="ECO:0000313" key="5">
    <source>
        <dbReference type="Proteomes" id="UP000683246"/>
    </source>
</evidence>
<evidence type="ECO:0000256" key="1">
    <source>
        <dbReference type="ARBA" id="ARBA00022723"/>
    </source>
</evidence>
<keyword evidence="2" id="KW-0378">Hydrolase</keyword>
<evidence type="ECO:0000313" key="4">
    <source>
        <dbReference type="EMBL" id="QUI21625.1"/>
    </source>
</evidence>
<keyword evidence="1" id="KW-0479">Metal-binding</keyword>
<dbReference type="GO" id="GO:0005737">
    <property type="term" value="C:cytoplasm"/>
    <property type="evidence" value="ECO:0007669"/>
    <property type="project" value="TreeGrafter"/>
</dbReference>
<organism evidence="4 5">
    <name type="scientific">Vallitalea pronyensis</name>
    <dbReference type="NCBI Taxonomy" id="1348613"/>
    <lineage>
        <taxon>Bacteria</taxon>
        <taxon>Bacillati</taxon>
        <taxon>Bacillota</taxon>
        <taxon>Clostridia</taxon>
        <taxon>Lachnospirales</taxon>
        <taxon>Vallitaleaceae</taxon>
        <taxon>Vallitalea</taxon>
    </lineage>
</organism>